<feature type="chain" id="PRO_5047470243" description="DUF6701 domain-containing protein" evidence="2">
    <location>
        <begin position="27"/>
        <end position="990"/>
    </location>
</feature>
<dbReference type="Gene3D" id="2.60.40.2030">
    <property type="match status" value="1"/>
</dbReference>
<feature type="signal peptide" evidence="2">
    <location>
        <begin position="1"/>
        <end position="26"/>
    </location>
</feature>
<dbReference type="SUPFAM" id="SSF141072">
    <property type="entry name" value="CalX-like"/>
    <property type="match status" value="1"/>
</dbReference>
<accession>A0ABY7VJU3</accession>
<dbReference type="Pfam" id="PF20419">
    <property type="entry name" value="DUF6701"/>
    <property type="match status" value="1"/>
</dbReference>
<feature type="region of interest" description="Disordered" evidence="1">
    <location>
        <begin position="166"/>
        <end position="190"/>
    </location>
</feature>
<dbReference type="Proteomes" id="UP001215231">
    <property type="component" value="Chromosome"/>
</dbReference>
<dbReference type="EMBL" id="CP059693">
    <property type="protein sequence ID" value="WDE14012.1"/>
    <property type="molecule type" value="Genomic_DNA"/>
</dbReference>
<evidence type="ECO:0000256" key="1">
    <source>
        <dbReference type="SAM" id="MobiDB-lite"/>
    </source>
</evidence>
<evidence type="ECO:0000313" key="4">
    <source>
        <dbReference type="EMBL" id="WDE14012.1"/>
    </source>
</evidence>
<name>A0ABY7VJU3_9GAMM</name>
<evidence type="ECO:0000313" key="5">
    <source>
        <dbReference type="Proteomes" id="UP001215231"/>
    </source>
</evidence>
<sequence>MNKIFTRTGNALLCLLSAGYSQFASADCSSYKGQASINEAGMVGFVEVKLLNAAITRSTYRNWKLDICVQKNKNKSEFTCYQDLSLSTATLNNNVYLILDTSVIPNNKPFDILLQDASDNTIDYLSVGSTSLQDGDCTPDFDWSIDDTNSHDYIRKPDATGDWAIAGNGNSGGDTRGDVNEGSDSSDPDISINNVTVMQGESATFTISMSASSASDVSFDYYTFDNTDEERSYYTDTNTSATILAGTSETAVTIATQSLGDNITRNFSLFIENSGNANIINHIGTATITPAATAVHHYEIIHNDRALTCKAEEITIRACEVDDCSTLSTQNITLDFLVDDSKLGDSISFLGSTTFNLQHKTPGTLTLSLDNTIPNGANDLLCSTADCKITFDDAGFIFSAIDNQIAGQSFPDISIQAVQAGDDGSGGVSCDPNISFADTRVDIALSQENVTPSGATGRNFLIIDDNTTLPKYPGTRAVSLGFVNSYATISNPTYLDAGEIQLRAGFDTASGGDITGISNRFWVRPEALALSARVNSTDLNATTVSGSPSHKAGEDFELKVTALNASGDATFNYTPGQIQLKLTRTGPTSGGHEGTLTYGEDKQLTSALTADFKDISLTSFDNGSSTYKNASYSEVGLINLDVRDSNYANSAMTVSGSAIDIGRFIPDHFTLVENPAEVVGWCGNGVNNFTYMGQEQLQVNYVLEARNKAEGVTKNYFDHVAPEQDYAKASVALVAENNNNGDGATYPDRISAFIGTWAEGSYQPANTRAAFPRKGTLVDGPFERLQFGLTLQDDDGPVLDEPFDMLATAAGLCTQDEDALSDCNAIQLSGSAKILYGRWYIENNFGPETVSLPMIMSLQYWSGSRFITNLDDSCTSYNGETINNYAFDNSNLNPALSDAPTISVTTGIGTFVNGSNSLLPLMLNAPGAGNVGHTYYIYGGSNNITPAWLKYDWDNEDGNLDGPYDDNPKGLASFGQYHGNNRIIYWREVD</sequence>
<keyword evidence="5" id="KW-1185">Reference proteome</keyword>
<feature type="domain" description="DUF6701" evidence="3">
    <location>
        <begin position="384"/>
        <end position="989"/>
    </location>
</feature>
<reference evidence="4 5" key="1">
    <citation type="journal article" date="2022" name="Mar. Drugs">
        <title>Bioassay-Guided Fractionation Leads to the Detection of Cholic Acid Generated by the Rare Thalassomonas sp.</title>
        <authorList>
            <person name="Pheiffer F."/>
            <person name="Schneider Y.K."/>
            <person name="Hansen E.H."/>
            <person name="Andersen J.H."/>
            <person name="Isaksson J."/>
            <person name="Busche T."/>
            <person name="R C."/>
            <person name="Kalinowski J."/>
            <person name="Zyl L.V."/>
            <person name="Trindade M."/>
        </authorList>
    </citation>
    <scope>NUCLEOTIDE SEQUENCE [LARGE SCALE GENOMIC DNA]</scope>
    <source>
        <strain evidence="4 5">A5K-61T</strain>
    </source>
</reference>
<keyword evidence="2" id="KW-0732">Signal</keyword>
<evidence type="ECO:0000256" key="2">
    <source>
        <dbReference type="SAM" id="SignalP"/>
    </source>
</evidence>
<dbReference type="InterPro" id="IPR038081">
    <property type="entry name" value="CalX-like_sf"/>
</dbReference>
<dbReference type="InterPro" id="IPR046524">
    <property type="entry name" value="DUF6701"/>
</dbReference>
<protein>
    <recommendedName>
        <fullName evidence="3">DUF6701 domain-containing protein</fullName>
    </recommendedName>
</protein>
<dbReference type="RefSeq" id="WP_274054473.1">
    <property type="nucleotide sequence ID" value="NZ_CP059693.1"/>
</dbReference>
<evidence type="ECO:0000259" key="3">
    <source>
        <dbReference type="Pfam" id="PF20419"/>
    </source>
</evidence>
<organism evidence="4 5">
    <name type="scientific">Thalassomonas haliotis</name>
    <dbReference type="NCBI Taxonomy" id="485448"/>
    <lineage>
        <taxon>Bacteria</taxon>
        <taxon>Pseudomonadati</taxon>
        <taxon>Pseudomonadota</taxon>
        <taxon>Gammaproteobacteria</taxon>
        <taxon>Alteromonadales</taxon>
        <taxon>Colwelliaceae</taxon>
        <taxon>Thalassomonas</taxon>
    </lineage>
</organism>
<proteinExistence type="predicted"/>
<gene>
    <name evidence="4" type="ORF">H3N35_11550</name>
</gene>